<name>A0A6N2AP40_SOLCI</name>
<accession>A0A6N2AP40</accession>
<evidence type="ECO:0000313" key="2">
    <source>
        <dbReference type="EMBL" id="TMW83304.1"/>
    </source>
</evidence>
<evidence type="ECO:0000256" key="1">
    <source>
        <dbReference type="SAM" id="SignalP"/>
    </source>
</evidence>
<sequence>MLVVVLILFIELISPDLFAKKSLLCIESAYGKPIAIDEATQIKPRSGKTRVKVILYLVEKLPNQIRLQFEDGKSGKLNEGSLDYTFKCLDHSSSLSTFNS</sequence>
<reference evidence="2" key="1">
    <citation type="submission" date="2019-05" db="EMBL/GenBank/DDBJ databases">
        <title>The de novo reference genome and transcriptome assemblies of the wild tomato species Solanum chilense.</title>
        <authorList>
            <person name="Stam R."/>
            <person name="Nosenko T."/>
            <person name="Hoerger A.C."/>
            <person name="Stephan W."/>
            <person name="Seidel M.A."/>
            <person name="Kuhn J.M.M."/>
            <person name="Haberer G."/>
            <person name="Tellier A."/>
        </authorList>
    </citation>
    <scope>NUCLEOTIDE SEQUENCE</scope>
    <source>
        <tissue evidence="2">Mature leaves</tissue>
    </source>
</reference>
<feature type="signal peptide" evidence="1">
    <location>
        <begin position="1"/>
        <end position="19"/>
    </location>
</feature>
<feature type="chain" id="PRO_5026653980" evidence="1">
    <location>
        <begin position="20"/>
        <end position="100"/>
    </location>
</feature>
<comment type="caution">
    <text evidence="2">The sequence shown here is derived from an EMBL/GenBank/DDBJ whole genome shotgun (WGS) entry which is preliminary data.</text>
</comment>
<protein>
    <submittedName>
        <fullName evidence="2">Uncharacterized protein</fullName>
    </submittedName>
</protein>
<organism evidence="2">
    <name type="scientific">Solanum chilense</name>
    <name type="common">Tomato</name>
    <name type="synonym">Lycopersicon chilense</name>
    <dbReference type="NCBI Taxonomy" id="4083"/>
    <lineage>
        <taxon>Eukaryota</taxon>
        <taxon>Viridiplantae</taxon>
        <taxon>Streptophyta</taxon>
        <taxon>Embryophyta</taxon>
        <taxon>Tracheophyta</taxon>
        <taxon>Spermatophyta</taxon>
        <taxon>Magnoliopsida</taxon>
        <taxon>eudicotyledons</taxon>
        <taxon>Gunneridae</taxon>
        <taxon>Pentapetalae</taxon>
        <taxon>asterids</taxon>
        <taxon>lamiids</taxon>
        <taxon>Solanales</taxon>
        <taxon>Solanaceae</taxon>
        <taxon>Solanoideae</taxon>
        <taxon>Solaneae</taxon>
        <taxon>Solanum</taxon>
        <taxon>Solanum subgen. Lycopersicon</taxon>
    </lineage>
</organism>
<dbReference type="EMBL" id="RXGB01012514">
    <property type="protein sequence ID" value="TMW83304.1"/>
    <property type="molecule type" value="Genomic_DNA"/>
</dbReference>
<proteinExistence type="predicted"/>
<keyword evidence="1" id="KW-0732">Signal</keyword>
<dbReference type="AlphaFoldDB" id="A0A6N2AP40"/>
<gene>
    <name evidence="2" type="ORF">EJD97_002189</name>
</gene>